<evidence type="ECO:0000256" key="2">
    <source>
        <dbReference type="ARBA" id="ARBA00022679"/>
    </source>
</evidence>
<name>A0A1M6EA89_9FIRM</name>
<protein>
    <submittedName>
        <fullName evidence="7">Diadenylate cyclase</fullName>
    </submittedName>
</protein>
<dbReference type="InterPro" id="IPR018906">
    <property type="entry name" value="DNA_integrity_scan_DisA_link"/>
</dbReference>
<dbReference type="RefSeq" id="WP_149678241.1">
    <property type="nucleotide sequence ID" value="NZ_FQZP01000011.1"/>
</dbReference>
<dbReference type="Gene3D" id="1.10.150.20">
    <property type="entry name" value="5' to 3' exonuclease, C-terminal subdomain"/>
    <property type="match status" value="1"/>
</dbReference>
<dbReference type="GO" id="GO:0106408">
    <property type="term" value="F:diadenylate cyclase activity"/>
    <property type="evidence" value="ECO:0007669"/>
    <property type="project" value="UniProtKB-EC"/>
</dbReference>
<dbReference type="SUPFAM" id="SSF47781">
    <property type="entry name" value="RuvA domain 2-like"/>
    <property type="match status" value="1"/>
</dbReference>
<evidence type="ECO:0000256" key="3">
    <source>
        <dbReference type="ARBA" id="ARBA00022695"/>
    </source>
</evidence>
<dbReference type="InterPro" id="IPR003390">
    <property type="entry name" value="DNA_integrity_scan_DisA_N"/>
</dbReference>
<keyword evidence="4" id="KW-0547">Nucleotide-binding</keyword>
<dbReference type="InterPro" id="IPR050338">
    <property type="entry name" value="DisA"/>
</dbReference>
<evidence type="ECO:0000259" key="6">
    <source>
        <dbReference type="PROSITE" id="PS51794"/>
    </source>
</evidence>
<dbReference type="PANTHER" id="PTHR34185:SF3">
    <property type="entry name" value="DNA INTEGRITY SCANNING PROTEIN DISA"/>
    <property type="match status" value="1"/>
</dbReference>
<organism evidence="7 8">
    <name type="scientific">Thermoclostridium caenicola</name>
    <dbReference type="NCBI Taxonomy" id="659425"/>
    <lineage>
        <taxon>Bacteria</taxon>
        <taxon>Bacillati</taxon>
        <taxon>Bacillota</taxon>
        <taxon>Clostridia</taxon>
        <taxon>Eubacteriales</taxon>
        <taxon>Oscillospiraceae</taxon>
        <taxon>Thermoclostridium</taxon>
    </lineage>
</organism>
<keyword evidence="5" id="KW-0067">ATP-binding</keyword>
<accession>A0A1M6EA89</accession>
<dbReference type="Gene3D" id="1.20.1260.110">
    <property type="entry name" value="DNA integrity scanning linker region"/>
    <property type="match status" value="1"/>
</dbReference>
<dbReference type="Gene3D" id="3.40.1700.10">
    <property type="entry name" value="DNA integrity scanning protein, DisA, N-terminal domain"/>
    <property type="match status" value="1"/>
</dbReference>
<dbReference type="EMBL" id="FQZP01000011">
    <property type="protein sequence ID" value="SHI82333.1"/>
    <property type="molecule type" value="Genomic_DNA"/>
</dbReference>
<dbReference type="GO" id="GO:0005524">
    <property type="term" value="F:ATP binding"/>
    <property type="evidence" value="ECO:0007669"/>
    <property type="project" value="UniProtKB-KW"/>
</dbReference>
<keyword evidence="3" id="KW-0548">Nucleotidyltransferase</keyword>
<gene>
    <name evidence="7" type="ORF">SAMN05444373_101134</name>
</gene>
<dbReference type="InterPro" id="IPR038331">
    <property type="entry name" value="DisA_sf"/>
</dbReference>
<dbReference type="InterPro" id="IPR036888">
    <property type="entry name" value="DNA_integrity_DisA_N_sf"/>
</dbReference>
<dbReference type="GO" id="GO:0004016">
    <property type="term" value="F:adenylate cyclase activity"/>
    <property type="evidence" value="ECO:0007669"/>
    <property type="project" value="TreeGrafter"/>
</dbReference>
<evidence type="ECO:0000313" key="8">
    <source>
        <dbReference type="Proteomes" id="UP000324781"/>
    </source>
</evidence>
<reference evidence="7 8" key="1">
    <citation type="submission" date="2016-11" db="EMBL/GenBank/DDBJ databases">
        <authorList>
            <person name="Varghese N."/>
            <person name="Submissions S."/>
        </authorList>
    </citation>
    <scope>NUCLEOTIDE SEQUENCE [LARGE SCALE GENOMIC DNA]</scope>
    <source>
        <strain evidence="7 8">DSM 19027</strain>
    </source>
</reference>
<dbReference type="Pfam" id="PF02457">
    <property type="entry name" value="DAC"/>
    <property type="match status" value="1"/>
</dbReference>
<keyword evidence="8" id="KW-1185">Reference proteome</keyword>
<evidence type="ECO:0000313" key="7">
    <source>
        <dbReference type="EMBL" id="SHI82333.1"/>
    </source>
</evidence>
<evidence type="ECO:0000256" key="5">
    <source>
        <dbReference type="ARBA" id="ARBA00022840"/>
    </source>
</evidence>
<dbReference type="Proteomes" id="UP000324781">
    <property type="component" value="Unassembled WGS sequence"/>
</dbReference>
<dbReference type="OrthoDB" id="41841at2"/>
<proteinExistence type="predicted"/>
<dbReference type="SUPFAM" id="SSF143597">
    <property type="entry name" value="YojJ-like"/>
    <property type="match status" value="1"/>
</dbReference>
<dbReference type="PROSITE" id="PS51794">
    <property type="entry name" value="DAC"/>
    <property type="match status" value="1"/>
</dbReference>
<evidence type="ECO:0000256" key="4">
    <source>
        <dbReference type="ARBA" id="ARBA00022741"/>
    </source>
</evidence>
<dbReference type="PANTHER" id="PTHR34185">
    <property type="entry name" value="DIADENYLATE CYCLASE"/>
    <property type="match status" value="1"/>
</dbReference>
<dbReference type="InterPro" id="IPR010994">
    <property type="entry name" value="RuvA_2-like"/>
</dbReference>
<dbReference type="AlphaFoldDB" id="A0A1M6EA89"/>
<dbReference type="NCBIfam" id="NF010009">
    <property type="entry name" value="PRK13482.1"/>
    <property type="match status" value="1"/>
</dbReference>
<dbReference type="Pfam" id="PF10635">
    <property type="entry name" value="DisA-linker"/>
    <property type="match status" value="1"/>
</dbReference>
<sequence>MLDHEALSMIKMTAPGTLLREGLDSIIRAGNGALIVVTDPEKLTCLIDGGFRIDCEFKPAYLYELSKMDGAIVLNKDASRIVMANTMLIPDPLIQTSETGTRHRAAERTARQTGELVICISERRSTISLYKGELKVVLRSPSEIMTYASNALQTLDKNRKVLMQELDKLTNLEFSDMCRYTDVINVIICCEIAMRIADEIRTCICELGVEGRLISIQLEELLTNIEDEELLILEDYMAECCGLQPVEMIEKLHRLSEDDLARHEVIFCLLGYDPAEVPMDSLVSPRGFRALSKIARLPKNVQGNIICAFSNLKGIIAATVDQLDLVDGIGGQRARSINQGIKRFKERLCLDPDPE</sequence>
<feature type="domain" description="DAC" evidence="6">
    <location>
        <begin position="3"/>
        <end position="141"/>
    </location>
</feature>
<keyword evidence="2" id="KW-0808">Transferase</keyword>
<evidence type="ECO:0000256" key="1">
    <source>
        <dbReference type="ARBA" id="ARBA00000877"/>
    </source>
</evidence>
<comment type="catalytic activity">
    <reaction evidence="1">
        <text>2 ATP = 3',3'-c-di-AMP + 2 diphosphate</text>
        <dbReference type="Rhea" id="RHEA:35655"/>
        <dbReference type="ChEBI" id="CHEBI:30616"/>
        <dbReference type="ChEBI" id="CHEBI:33019"/>
        <dbReference type="ChEBI" id="CHEBI:71500"/>
        <dbReference type="EC" id="2.7.7.85"/>
    </reaction>
</comment>